<dbReference type="InterPro" id="IPR039871">
    <property type="entry name" value="FAM8A1"/>
</dbReference>
<protein>
    <recommendedName>
        <fullName evidence="7">RDD domain-containing protein</fullName>
    </recommendedName>
</protein>
<evidence type="ECO:0000313" key="9">
    <source>
        <dbReference type="Proteomes" id="UP001374579"/>
    </source>
</evidence>
<dbReference type="InterPro" id="IPR010432">
    <property type="entry name" value="RDD"/>
</dbReference>
<comment type="caution">
    <text evidence="8">The sequence shown here is derived from an EMBL/GenBank/DDBJ whole genome shotgun (WGS) entry which is preliminary data.</text>
</comment>
<dbReference type="EMBL" id="JBAMIC010000022">
    <property type="protein sequence ID" value="KAK7092190.1"/>
    <property type="molecule type" value="Genomic_DNA"/>
</dbReference>
<keyword evidence="3 6" id="KW-1133">Transmembrane helix</keyword>
<dbReference type="Proteomes" id="UP001374579">
    <property type="component" value="Unassembled WGS sequence"/>
</dbReference>
<evidence type="ECO:0000256" key="5">
    <source>
        <dbReference type="SAM" id="MobiDB-lite"/>
    </source>
</evidence>
<dbReference type="AlphaFoldDB" id="A0AAN9AS54"/>
<dbReference type="PANTHER" id="PTHR13659:SF5">
    <property type="entry name" value="PROTEIN FAM8A1"/>
    <property type="match status" value="1"/>
</dbReference>
<keyword evidence="4 6" id="KW-0472">Membrane</keyword>
<feature type="region of interest" description="Disordered" evidence="5">
    <location>
        <begin position="1"/>
        <end position="28"/>
    </location>
</feature>
<reference evidence="8 9" key="1">
    <citation type="submission" date="2024-02" db="EMBL/GenBank/DDBJ databases">
        <title>Chromosome-scale genome assembly of the rough periwinkle Littorina saxatilis.</title>
        <authorList>
            <person name="De Jode A."/>
            <person name="Faria R."/>
            <person name="Formenti G."/>
            <person name="Sims Y."/>
            <person name="Smith T.P."/>
            <person name="Tracey A."/>
            <person name="Wood J.M.D."/>
            <person name="Zagrodzka Z.B."/>
            <person name="Johannesson K."/>
            <person name="Butlin R.K."/>
            <person name="Leder E.H."/>
        </authorList>
    </citation>
    <scope>NUCLEOTIDE SEQUENCE [LARGE SCALE GENOMIC DNA]</scope>
    <source>
        <strain evidence="8">Snail1</strain>
        <tissue evidence="8">Muscle</tissue>
    </source>
</reference>
<accession>A0AAN9AS54</accession>
<evidence type="ECO:0000256" key="1">
    <source>
        <dbReference type="ARBA" id="ARBA00004141"/>
    </source>
</evidence>
<evidence type="ECO:0000259" key="7">
    <source>
        <dbReference type="Pfam" id="PF06271"/>
    </source>
</evidence>
<name>A0AAN9AS54_9CAEN</name>
<evidence type="ECO:0000256" key="2">
    <source>
        <dbReference type="ARBA" id="ARBA00022692"/>
    </source>
</evidence>
<feature type="transmembrane region" description="Helical" evidence="6">
    <location>
        <begin position="262"/>
        <end position="281"/>
    </location>
</feature>
<feature type="compositionally biased region" description="Basic and acidic residues" evidence="5">
    <location>
        <begin position="1"/>
        <end position="10"/>
    </location>
</feature>
<feature type="transmembrane region" description="Helical" evidence="6">
    <location>
        <begin position="139"/>
        <end position="157"/>
    </location>
</feature>
<keyword evidence="9" id="KW-1185">Reference proteome</keyword>
<comment type="subcellular location">
    <subcellularLocation>
        <location evidence="1">Membrane</location>
        <topology evidence="1">Multi-pass membrane protein</topology>
    </subcellularLocation>
</comment>
<feature type="region of interest" description="Disordered" evidence="5">
    <location>
        <begin position="86"/>
        <end position="111"/>
    </location>
</feature>
<feature type="domain" description="RDD" evidence="7">
    <location>
        <begin position="129"/>
        <end position="292"/>
    </location>
</feature>
<keyword evidence="2 6" id="KW-0812">Transmembrane</keyword>
<organism evidence="8 9">
    <name type="scientific">Littorina saxatilis</name>
    <dbReference type="NCBI Taxonomy" id="31220"/>
    <lineage>
        <taxon>Eukaryota</taxon>
        <taxon>Metazoa</taxon>
        <taxon>Spiralia</taxon>
        <taxon>Lophotrochozoa</taxon>
        <taxon>Mollusca</taxon>
        <taxon>Gastropoda</taxon>
        <taxon>Caenogastropoda</taxon>
        <taxon>Littorinimorpha</taxon>
        <taxon>Littorinoidea</taxon>
        <taxon>Littorinidae</taxon>
        <taxon>Littorina</taxon>
    </lineage>
</organism>
<evidence type="ECO:0000256" key="6">
    <source>
        <dbReference type="SAM" id="Phobius"/>
    </source>
</evidence>
<gene>
    <name evidence="8" type="ORF">V1264_009779</name>
</gene>
<proteinExistence type="predicted"/>
<sequence>MASSGDDTRKRTTTNGNPEPAAPLNTPYYQFPPQADRMQYKNAREYAQALRPWLWQYYTMSAMQQFLAMCPPPCFQTAQFPHSTPVTSGPGFQLQQPTVPPPRASQGPTIANRHASAPHRFHGIECKIPSFWRRVSAELIDFTILFYIKLVVTVVFMREMGFMDDILDYEFLENLEDIDYDRAFAITSEVIAMEIVNRLLITVFETMCLRRGIGTVGGATPGKRLMGLRVLSCSELQDLGHDRILVAPATDIGWFSAFIRSAIKNFTIAFFFPACLTVFMFKHNRAAYDVLSNTVVVETEEL</sequence>
<dbReference type="GO" id="GO:0016020">
    <property type="term" value="C:membrane"/>
    <property type="evidence" value="ECO:0007669"/>
    <property type="project" value="UniProtKB-SubCell"/>
</dbReference>
<dbReference type="PANTHER" id="PTHR13659">
    <property type="entry name" value="AUTOSOMAL HIGHLY CONSERVED PROTEIN"/>
    <property type="match status" value="1"/>
</dbReference>
<evidence type="ECO:0000256" key="3">
    <source>
        <dbReference type="ARBA" id="ARBA00022989"/>
    </source>
</evidence>
<evidence type="ECO:0000313" key="8">
    <source>
        <dbReference type="EMBL" id="KAK7092190.1"/>
    </source>
</evidence>
<evidence type="ECO:0000256" key="4">
    <source>
        <dbReference type="ARBA" id="ARBA00023136"/>
    </source>
</evidence>
<dbReference type="Pfam" id="PF06271">
    <property type="entry name" value="RDD"/>
    <property type="match status" value="1"/>
</dbReference>